<evidence type="ECO:0000256" key="3">
    <source>
        <dbReference type="ARBA" id="ARBA00022692"/>
    </source>
</evidence>
<dbReference type="GO" id="GO:0016020">
    <property type="term" value="C:membrane"/>
    <property type="evidence" value="ECO:0007669"/>
    <property type="project" value="UniProtKB-SubCell"/>
</dbReference>
<keyword evidence="2" id="KW-0813">Transport</keyword>
<dbReference type="GO" id="GO:0015031">
    <property type="term" value="P:protein transport"/>
    <property type="evidence" value="ECO:0007669"/>
    <property type="project" value="UniProtKB-KW"/>
</dbReference>
<reference evidence="9 10" key="1">
    <citation type="submission" date="2017-07" db="EMBL/GenBank/DDBJ databases">
        <title>Draft whole genome sequences of clinical Proprionibacteriaceae strains.</title>
        <authorList>
            <person name="Bernier A.-M."/>
            <person name="Bernard K."/>
            <person name="Domingo M.-C."/>
        </authorList>
    </citation>
    <scope>NUCLEOTIDE SEQUENCE [LARGE SCALE GENOMIC DNA]</scope>
    <source>
        <strain evidence="9 10">NML 030167</strain>
    </source>
</reference>
<evidence type="ECO:0000256" key="1">
    <source>
        <dbReference type="ARBA" id="ARBA00004167"/>
    </source>
</evidence>
<evidence type="ECO:0000256" key="4">
    <source>
        <dbReference type="ARBA" id="ARBA00022927"/>
    </source>
</evidence>
<evidence type="ECO:0000256" key="2">
    <source>
        <dbReference type="ARBA" id="ARBA00022448"/>
    </source>
</evidence>
<keyword evidence="3" id="KW-0812">Transmembrane</keyword>
<dbReference type="InterPro" id="IPR003369">
    <property type="entry name" value="TatA/B/E"/>
</dbReference>
<evidence type="ECO:0000256" key="5">
    <source>
        <dbReference type="ARBA" id="ARBA00022989"/>
    </source>
</evidence>
<evidence type="ECO:0000256" key="6">
    <source>
        <dbReference type="ARBA" id="ARBA00023010"/>
    </source>
</evidence>
<dbReference type="RefSeq" id="WP_094356403.1">
    <property type="nucleotide sequence ID" value="NZ_NMVK01000008.1"/>
</dbReference>
<accession>A0A4R6LLY3</accession>
<evidence type="ECO:0000256" key="8">
    <source>
        <dbReference type="SAM" id="MobiDB-lite"/>
    </source>
</evidence>
<evidence type="ECO:0000313" key="9">
    <source>
        <dbReference type="EMBL" id="OYO12640.1"/>
    </source>
</evidence>
<keyword evidence="5" id="KW-1133">Transmembrane helix</keyword>
<accession>A0A255G9P0</accession>
<protein>
    <submittedName>
        <fullName evidence="9">Translocase</fullName>
    </submittedName>
</protein>
<dbReference type="PANTHER" id="PTHR33162:SF1">
    <property type="entry name" value="SEC-INDEPENDENT PROTEIN TRANSLOCASE PROTEIN TATA, CHLOROPLASTIC"/>
    <property type="match status" value="1"/>
</dbReference>
<dbReference type="Pfam" id="PF02416">
    <property type="entry name" value="TatA_B_E"/>
    <property type="match status" value="1"/>
</dbReference>
<dbReference type="NCBIfam" id="NF002377">
    <property type="entry name" value="PRK01371.1-4"/>
    <property type="match status" value="1"/>
</dbReference>
<comment type="subcellular location">
    <subcellularLocation>
        <location evidence="1">Membrane</location>
        <topology evidence="1">Single-pass membrane protein</topology>
    </subcellularLocation>
</comment>
<feature type="region of interest" description="Disordered" evidence="8">
    <location>
        <begin position="105"/>
        <end position="128"/>
    </location>
</feature>
<keyword evidence="6" id="KW-0811">Translocation</keyword>
<organism evidence="9 10">
    <name type="scientific">Enemella evansiae</name>
    <dbReference type="NCBI Taxonomy" id="2016499"/>
    <lineage>
        <taxon>Bacteria</taxon>
        <taxon>Bacillati</taxon>
        <taxon>Actinomycetota</taxon>
        <taxon>Actinomycetes</taxon>
        <taxon>Propionibacteriales</taxon>
        <taxon>Propionibacteriaceae</taxon>
        <taxon>Enemella</taxon>
    </lineage>
</organism>
<evidence type="ECO:0000256" key="7">
    <source>
        <dbReference type="ARBA" id="ARBA00023136"/>
    </source>
</evidence>
<dbReference type="OrthoDB" id="3267321at2"/>
<sequence>MFDVGPGEFVLLVVLAVILFGPEKLPEFAKKAARVLHYLRGVANNAQSTLSRELGTDVDIRDLNPRAFVQKHLLDEVQPVIDDVKRDLQQADADVRAEVAQVRSNLSDARDEKVGSGLGMAPFDPEAT</sequence>
<evidence type="ECO:0000313" key="10">
    <source>
        <dbReference type="Proteomes" id="UP000215896"/>
    </source>
</evidence>
<dbReference type="EMBL" id="NMVO01000014">
    <property type="protein sequence ID" value="OYO12640.1"/>
    <property type="molecule type" value="Genomic_DNA"/>
</dbReference>
<dbReference type="PRINTS" id="PR01506">
    <property type="entry name" value="TATBPROTEIN"/>
</dbReference>
<keyword evidence="10" id="KW-1185">Reference proteome</keyword>
<dbReference type="Proteomes" id="UP000215896">
    <property type="component" value="Unassembled WGS sequence"/>
</dbReference>
<proteinExistence type="predicted"/>
<comment type="caution">
    <text evidence="9">The sequence shown here is derived from an EMBL/GenBank/DDBJ whole genome shotgun (WGS) entry which is preliminary data.</text>
</comment>
<dbReference type="AlphaFoldDB" id="A0A255G9P0"/>
<dbReference type="PANTHER" id="PTHR33162">
    <property type="entry name" value="SEC-INDEPENDENT PROTEIN TRANSLOCASE PROTEIN TATA, CHLOROPLASTIC"/>
    <property type="match status" value="1"/>
</dbReference>
<dbReference type="Gene3D" id="1.20.5.3310">
    <property type="match status" value="1"/>
</dbReference>
<name>A0A255G9P0_9ACTN</name>
<keyword evidence="7" id="KW-0472">Membrane</keyword>
<keyword evidence="4" id="KW-0653">Protein transport</keyword>
<gene>
    <name evidence="9" type="ORF">CGZ94_12045</name>
</gene>